<dbReference type="InterPro" id="IPR052598">
    <property type="entry name" value="IgSF_CEA-related"/>
</dbReference>
<dbReference type="InterPro" id="IPR036179">
    <property type="entry name" value="Ig-like_dom_sf"/>
</dbReference>
<dbReference type="SUPFAM" id="SSF48726">
    <property type="entry name" value="Immunoglobulin"/>
    <property type="match status" value="2"/>
</dbReference>
<evidence type="ECO:0000313" key="7">
    <source>
        <dbReference type="EMBL" id="VDN53335.1"/>
    </source>
</evidence>
<dbReference type="EMBL" id="UYYG01000121">
    <property type="protein sequence ID" value="VDN53335.1"/>
    <property type="molecule type" value="Genomic_DNA"/>
</dbReference>
<reference evidence="7 9" key="2">
    <citation type="submission" date="2018-11" db="EMBL/GenBank/DDBJ databases">
        <authorList>
            <consortium name="Pathogen Informatics"/>
        </authorList>
    </citation>
    <scope>NUCLEOTIDE SEQUENCE [LARGE SCALE GENOMIC DNA]</scope>
</reference>
<evidence type="ECO:0000256" key="3">
    <source>
        <dbReference type="ARBA" id="ARBA00023180"/>
    </source>
</evidence>
<dbReference type="WBParaSite" id="DME_0000965801-mRNA-1">
    <property type="protein sequence ID" value="DME_0000965801-mRNA-1"/>
    <property type="gene ID" value="DME_0000965801"/>
</dbReference>
<evidence type="ECO:0000256" key="2">
    <source>
        <dbReference type="ARBA" id="ARBA00023157"/>
    </source>
</evidence>
<evidence type="ECO:0000313" key="10">
    <source>
        <dbReference type="WBParaSite" id="DME_0000965801-mRNA-1"/>
    </source>
</evidence>
<sequence>MLVPRYSTTALICDPIFTGLAGRAQWFHNGIIVANVTSTSNAILYDRQYNGEKAIPDVGFLIITNISLDDQGNYWCRREDTGQESDIVQLDVAYIDEFPNDTHLTFHPSSPNLGEQLIANCPKTTGIPPLYATWTLNGERIRFSPNRVDLLKNNSLIIKRFLLRDIGVYECKLSNFAGSTTAQGFIDLQKSNNDLSNASDQVDTSIFITSCRNFTHNGSITWFLIGCLATSFSVLVYLICAVLLIKPNSSRYRVLLQPASYLRSHPNLAPGFRKVISPLPDVYREPHYHRGEYYQQ</sequence>
<evidence type="ECO:0000256" key="5">
    <source>
        <dbReference type="SAM" id="Phobius"/>
    </source>
</evidence>
<keyword evidence="5" id="KW-0812">Transmembrane</keyword>
<feature type="transmembrane region" description="Helical" evidence="5">
    <location>
        <begin position="220"/>
        <end position="245"/>
    </location>
</feature>
<dbReference type="InterPro" id="IPR013783">
    <property type="entry name" value="Ig-like_fold"/>
</dbReference>
<dbReference type="PANTHER" id="PTHR44337">
    <property type="entry name" value="CARCINOEMBRYONIC ANTIGEN-RELATED CELL ADHESION MOLECULE 8"/>
    <property type="match status" value="1"/>
</dbReference>
<keyword evidence="9" id="KW-1185">Reference proteome</keyword>
<protein>
    <submittedName>
        <fullName evidence="10">Ig-like domain-containing protein</fullName>
    </submittedName>
</protein>
<dbReference type="Proteomes" id="UP000038040">
    <property type="component" value="Unplaced"/>
</dbReference>
<keyword evidence="1" id="KW-0732">Signal</keyword>
<evidence type="ECO:0000256" key="4">
    <source>
        <dbReference type="ARBA" id="ARBA00023319"/>
    </source>
</evidence>
<accession>A0A0N4UNZ3</accession>
<evidence type="ECO:0000259" key="6">
    <source>
        <dbReference type="PROSITE" id="PS50835"/>
    </source>
</evidence>
<evidence type="ECO:0000313" key="9">
    <source>
        <dbReference type="Proteomes" id="UP000274756"/>
    </source>
</evidence>
<feature type="domain" description="Ig-like" evidence="6">
    <location>
        <begin position="99"/>
        <end position="187"/>
    </location>
</feature>
<keyword evidence="5" id="KW-0472">Membrane</keyword>
<keyword evidence="3" id="KW-0325">Glycoprotein</keyword>
<keyword evidence="5" id="KW-1133">Transmembrane helix</keyword>
<dbReference type="OrthoDB" id="10010359at2759"/>
<dbReference type="SMART" id="SM00409">
    <property type="entry name" value="IG"/>
    <property type="match status" value="2"/>
</dbReference>
<feature type="domain" description="Ig-like" evidence="6">
    <location>
        <begin position="1"/>
        <end position="93"/>
    </location>
</feature>
<evidence type="ECO:0000313" key="8">
    <source>
        <dbReference type="Proteomes" id="UP000038040"/>
    </source>
</evidence>
<dbReference type="PROSITE" id="PS50835">
    <property type="entry name" value="IG_LIKE"/>
    <property type="match status" value="2"/>
</dbReference>
<dbReference type="Proteomes" id="UP000274756">
    <property type="component" value="Unassembled WGS sequence"/>
</dbReference>
<proteinExistence type="predicted"/>
<dbReference type="Gene3D" id="2.60.40.10">
    <property type="entry name" value="Immunoglobulins"/>
    <property type="match status" value="2"/>
</dbReference>
<evidence type="ECO:0000256" key="1">
    <source>
        <dbReference type="ARBA" id="ARBA00022729"/>
    </source>
</evidence>
<gene>
    <name evidence="7" type="ORF">DME_LOCUS3308</name>
</gene>
<organism evidence="8 10">
    <name type="scientific">Dracunculus medinensis</name>
    <name type="common">Guinea worm</name>
    <dbReference type="NCBI Taxonomy" id="318479"/>
    <lineage>
        <taxon>Eukaryota</taxon>
        <taxon>Metazoa</taxon>
        <taxon>Ecdysozoa</taxon>
        <taxon>Nematoda</taxon>
        <taxon>Chromadorea</taxon>
        <taxon>Rhabditida</taxon>
        <taxon>Spirurina</taxon>
        <taxon>Dracunculoidea</taxon>
        <taxon>Dracunculidae</taxon>
        <taxon>Dracunculus</taxon>
    </lineage>
</organism>
<dbReference type="InterPro" id="IPR003599">
    <property type="entry name" value="Ig_sub"/>
</dbReference>
<reference evidence="10" key="1">
    <citation type="submission" date="2017-02" db="UniProtKB">
        <authorList>
            <consortium name="WormBaseParasite"/>
        </authorList>
    </citation>
    <scope>IDENTIFICATION</scope>
</reference>
<dbReference type="AlphaFoldDB" id="A0A0N4UNZ3"/>
<dbReference type="STRING" id="318479.A0A0N4UNZ3"/>
<name>A0A0N4UNZ3_DRAME</name>
<keyword evidence="2" id="KW-1015">Disulfide bond</keyword>
<dbReference type="InterPro" id="IPR007110">
    <property type="entry name" value="Ig-like_dom"/>
</dbReference>
<keyword evidence="4" id="KW-0393">Immunoglobulin domain</keyword>
<dbReference type="PANTHER" id="PTHR44337:SF20">
    <property type="entry name" value="CARCINOEMBRYONIC ANTIGEN-RELATED CELL ADHESION MOLECULE 5-RELATED"/>
    <property type="match status" value="1"/>
</dbReference>